<name>A0ABQ4CCA6_9ACTN</name>
<dbReference type="Proteomes" id="UP000624325">
    <property type="component" value="Unassembled WGS sequence"/>
</dbReference>
<dbReference type="InterPro" id="IPR003741">
    <property type="entry name" value="LUD_dom"/>
</dbReference>
<dbReference type="EMBL" id="BONC01000066">
    <property type="protein sequence ID" value="GIF60394.1"/>
    <property type="molecule type" value="Genomic_DNA"/>
</dbReference>
<gene>
    <name evidence="2" type="ORF">Air01nite_64890</name>
</gene>
<accession>A0ABQ4CCA6</accession>
<keyword evidence="3" id="KW-1185">Reference proteome</keyword>
<comment type="caution">
    <text evidence="2">The sequence shown here is derived from an EMBL/GenBank/DDBJ whole genome shotgun (WGS) entry which is preliminary data.</text>
</comment>
<dbReference type="PANTHER" id="PTHR43682:SF1">
    <property type="entry name" value="LACTATE UTILIZATION PROTEIN C"/>
    <property type="match status" value="1"/>
</dbReference>
<protein>
    <recommendedName>
        <fullName evidence="1">LUD domain-containing protein</fullName>
    </recommendedName>
</protein>
<dbReference type="SUPFAM" id="SSF100950">
    <property type="entry name" value="NagB/RpiA/CoA transferase-like"/>
    <property type="match status" value="1"/>
</dbReference>
<evidence type="ECO:0000259" key="1">
    <source>
        <dbReference type="Pfam" id="PF02589"/>
    </source>
</evidence>
<dbReference type="Pfam" id="PF02589">
    <property type="entry name" value="LUD_dom"/>
    <property type="match status" value="1"/>
</dbReference>
<proteinExistence type="predicted"/>
<organism evidence="2 3">
    <name type="scientific">Asanoa iriomotensis</name>
    <dbReference type="NCBI Taxonomy" id="234613"/>
    <lineage>
        <taxon>Bacteria</taxon>
        <taxon>Bacillati</taxon>
        <taxon>Actinomycetota</taxon>
        <taxon>Actinomycetes</taxon>
        <taxon>Micromonosporales</taxon>
        <taxon>Micromonosporaceae</taxon>
        <taxon>Asanoa</taxon>
    </lineage>
</organism>
<evidence type="ECO:0000313" key="2">
    <source>
        <dbReference type="EMBL" id="GIF60394.1"/>
    </source>
</evidence>
<evidence type="ECO:0000313" key="3">
    <source>
        <dbReference type="Proteomes" id="UP000624325"/>
    </source>
</evidence>
<dbReference type="InterPro" id="IPR037171">
    <property type="entry name" value="NagB/RpiA_transferase-like"/>
</dbReference>
<reference evidence="2 3" key="1">
    <citation type="submission" date="2021-01" db="EMBL/GenBank/DDBJ databases">
        <title>Whole genome shotgun sequence of Asanoa iriomotensis NBRC 100142.</title>
        <authorList>
            <person name="Komaki H."/>
            <person name="Tamura T."/>
        </authorList>
    </citation>
    <scope>NUCLEOTIDE SEQUENCE [LARGE SCALE GENOMIC DNA]</scope>
    <source>
        <strain evidence="2 3">NBRC 100142</strain>
    </source>
</reference>
<dbReference type="PANTHER" id="PTHR43682">
    <property type="entry name" value="LACTATE UTILIZATION PROTEIN C"/>
    <property type="match status" value="1"/>
</dbReference>
<sequence>MSTRPDARAEVLRRVRAAQPTAPVRVPRDYAADDGPAGVELVDLLVDRLEDYKAAVRRCTADALPAVVGEYLAGAESLVAPAGVPETWLSSFEGPVARDSGALTVADLDAPGVAVLTGCAVAIAQTGTLILDAGPDQGRRLLTLVPDHHVCVVRVDQIVERLPAALRRLADPTRPLTMISGPSATSDIELNRVEGVHGPRRLEVVIVS</sequence>
<dbReference type="InterPro" id="IPR024185">
    <property type="entry name" value="FTHF_cligase-like_sf"/>
</dbReference>
<dbReference type="RefSeq" id="WP_203707208.1">
    <property type="nucleotide sequence ID" value="NZ_BAAALU010000008.1"/>
</dbReference>
<dbReference type="Gene3D" id="3.40.50.10420">
    <property type="entry name" value="NagB/RpiA/CoA transferase-like"/>
    <property type="match status" value="1"/>
</dbReference>
<feature type="domain" description="LUD" evidence="1">
    <location>
        <begin position="115"/>
        <end position="207"/>
    </location>
</feature>